<dbReference type="STRING" id="396776.A0A0J8UGH3"/>
<keyword evidence="10 19" id="KW-0547">Nucleotide-binding</keyword>
<evidence type="ECO:0000256" key="18">
    <source>
        <dbReference type="ARBA" id="ARBA00048679"/>
    </source>
</evidence>
<sequence length="369" mass="41266">MLRDTSIDSSTETFGAHAMPFGDGRHRLLVVACGFNSSFRMGSRRRGAVEFEMVWHDYVEEAMARVIANKPSERIKEHGGGLRSPWPDPSGRARAIRYVKIKQLGAGSFGHVFKAINVDTGQLMAIKQLKASTQVTGRPMVLNDEHYQSFQRECQALEQLRHKHIVKYLGSQGLGGPQARLFMGLNDGDLRSLILVHKTKPKNIYQIFACTDSPGEVLTSTTISICSSSRSVEHSLYFEKFHSSFPKSTSPSWLDHLACKGVIHRDLTPSNIFYKLRPDGLILFQITDFGLVGSVGSARNVWGTLSYTAPETVAGKPQTCKVDIWAFFVTLMWVLDVNGFREQEVQVKWAEEAQRLVALGYMSPLLTRV</sequence>
<dbReference type="InterPro" id="IPR000719">
    <property type="entry name" value="Prot_kinase_dom"/>
</dbReference>
<comment type="subcellular location">
    <subcellularLocation>
        <location evidence="2">Chromosome</location>
        <location evidence="2">Telomere</location>
    </subcellularLocation>
    <subcellularLocation>
        <location evidence="3">Preautophagosomal structure membrane</location>
        <topology evidence="3">Peripheral membrane protein</topology>
    </subcellularLocation>
</comment>
<dbReference type="Proteomes" id="UP000054563">
    <property type="component" value="Unassembled WGS sequence"/>
</dbReference>
<dbReference type="GO" id="GO:0000422">
    <property type="term" value="P:autophagy of mitochondrion"/>
    <property type="evidence" value="ECO:0007669"/>
    <property type="project" value="TreeGrafter"/>
</dbReference>
<evidence type="ECO:0000259" key="20">
    <source>
        <dbReference type="PROSITE" id="PS50011"/>
    </source>
</evidence>
<dbReference type="VEuPathDB" id="FungiDB:CIHG_04292"/>
<evidence type="ECO:0000256" key="7">
    <source>
        <dbReference type="ARBA" id="ARBA00019973"/>
    </source>
</evidence>
<evidence type="ECO:0000256" key="15">
    <source>
        <dbReference type="ARBA" id="ARBA00030980"/>
    </source>
</evidence>
<evidence type="ECO:0000256" key="8">
    <source>
        <dbReference type="ARBA" id="ARBA00022527"/>
    </source>
</evidence>
<evidence type="ECO:0000256" key="17">
    <source>
        <dbReference type="ARBA" id="ARBA00047899"/>
    </source>
</evidence>
<dbReference type="InterPro" id="IPR045269">
    <property type="entry name" value="Atg1-like"/>
</dbReference>
<evidence type="ECO:0000256" key="14">
    <source>
        <dbReference type="ARBA" id="ARBA00030237"/>
    </source>
</evidence>
<dbReference type="PROSITE" id="PS50011">
    <property type="entry name" value="PROTEIN_KINASE_DOM"/>
    <property type="match status" value="1"/>
</dbReference>
<evidence type="ECO:0000256" key="19">
    <source>
        <dbReference type="PROSITE-ProRule" id="PRU10141"/>
    </source>
</evidence>
<evidence type="ECO:0000256" key="9">
    <source>
        <dbReference type="ARBA" id="ARBA00022679"/>
    </source>
</evidence>
<evidence type="ECO:0000256" key="10">
    <source>
        <dbReference type="ARBA" id="ARBA00022741"/>
    </source>
</evidence>
<name>A0A0J8UGH3_COCIT</name>
<dbReference type="GO" id="GO:0034045">
    <property type="term" value="C:phagophore assembly site membrane"/>
    <property type="evidence" value="ECO:0007669"/>
    <property type="project" value="UniProtKB-SubCell"/>
</dbReference>
<dbReference type="PANTHER" id="PTHR24348">
    <property type="entry name" value="SERINE/THREONINE-PROTEIN KINASE UNC-51-RELATED"/>
    <property type="match status" value="1"/>
</dbReference>
<dbReference type="eggNOG" id="KOG0198">
    <property type="taxonomic scope" value="Eukaryota"/>
</dbReference>
<dbReference type="GO" id="GO:0000045">
    <property type="term" value="P:autophagosome assembly"/>
    <property type="evidence" value="ECO:0007669"/>
    <property type="project" value="TreeGrafter"/>
</dbReference>
<dbReference type="GO" id="GO:0005776">
    <property type="term" value="C:autophagosome"/>
    <property type="evidence" value="ECO:0007669"/>
    <property type="project" value="TreeGrafter"/>
</dbReference>
<dbReference type="Pfam" id="PF00069">
    <property type="entry name" value="Pkinase"/>
    <property type="match status" value="1"/>
</dbReference>
<evidence type="ECO:0000256" key="13">
    <source>
        <dbReference type="ARBA" id="ARBA00022895"/>
    </source>
</evidence>
<dbReference type="GO" id="GO:0042594">
    <property type="term" value="P:response to starvation"/>
    <property type="evidence" value="ECO:0007669"/>
    <property type="project" value="TreeGrafter"/>
</dbReference>
<comment type="catalytic activity">
    <reaction evidence="18">
        <text>L-seryl-[protein] + ATP = O-phospho-L-seryl-[protein] + ADP + H(+)</text>
        <dbReference type="Rhea" id="RHEA:17989"/>
        <dbReference type="Rhea" id="RHEA-COMP:9863"/>
        <dbReference type="Rhea" id="RHEA-COMP:11604"/>
        <dbReference type="ChEBI" id="CHEBI:15378"/>
        <dbReference type="ChEBI" id="CHEBI:29999"/>
        <dbReference type="ChEBI" id="CHEBI:30616"/>
        <dbReference type="ChEBI" id="CHEBI:83421"/>
        <dbReference type="ChEBI" id="CHEBI:456216"/>
        <dbReference type="EC" id="2.7.11.1"/>
    </reaction>
</comment>
<dbReference type="GO" id="GO:0005829">
    <property type="term" value="C:cytosol"/>
    <property type="evidence" value="ECO:0007669"/>
    <property type="project" value="TreeGrafter"/>
</dbReference>
<dbReference type="OrthoDB" id="4062651at2759"/>
<keyword evidence="13" id="KW-0158">Chromosome</keyword>
<dbReference type="GO" id="GO:0004674">
    <property type="term" value="F:protein serine/threonine kinase activity"/>
    <property type="evidence" value="ECO:0007669"/>
    <property type="project" value="UniProtKB-KW"/>
</dbReference>
<proteinExistence type="predicted"/>
<dbReference type="GO" id="GO:0061709">
    <property type="term" value="P:reticulophagy"/>
    <property type="evidence" value="ECO:0007669"/>
    <property type="project" value="TreeGrafter"/>
</dbReference>
<comment type="subunit">
    <text evidence="4">Component of the EKC/KEOPS complex composed of at least BUD32, CGI121, GON7, KAE1 and PCC1; the whole complex dimerizes.</text>
</comment>
<feature type="binding site" evidence="19">
    <location>
        <position position="127"/>
    </location>
    <ligand>
        <name>ATP</name>
        <dbReference type="ChEBI" id="CHEBI:30616"/>
    </ligand>
</feature>
<evidence type="ECO:0000256" key="16">
    <source>
        <dbReference type="ARBA" id="ARBA00033194"/>
    </source>
</evidence>
<dbReference type="Gene3D" id="1.10.510.10">
    <property type="entry name" value="Transferase(Phosphotransferase) domain 1"/>
    <property type="match status" value="2"/>
</dbReference>
<evidence type="ECO:0000256" key="3">
    <source>
        <dbReference type="ARBA" id="ARBA00004623"/>
    </source>
</evidence>
<evidence type="ECO:0000256" key="6">
    <source>
        <dbReference type="ARBA" id="ARBA00013948"/>
    </source>
</evidence>
<keyword evidence="8" id="KW-0723">Serine/threonine-protein kinase</keyword>
<dbReference type="AlphaFoldDB" id="A0A0J8UGH3"/>
<keyword evidence="12 19" id="KW-0067">ATP-binding</keyword>
<dbReference type="InterPro" id="IPR011009">
    <property type="entry name" value="Kinase-like_dom_sf"/>
</dbReference>
<evidence type="ECO:0000256" key="1">
    <source>
        <dbReference type="ARBA" id="ARBA00003747"/>
    </source>
</evidence>
<evidence type="ECO:0000256" key="5">
    <source>
        <dbReference type="ARBA" id="ARBA00012513"/>
    </source>
</evidence>
<dbReference type="GO" id="GO:0010506">
    <property type="term" value="P:regulation of autophagy"/>
    <property type="evidence" value="ECO:0007669"/>
    <property type="project" value="InterPro"/>
</dbReference>
<keyword evidence="11" id="KW-0418">Kinase</keyword>
<dbReference type="InterPro" id="IPR008266">
    <property type="entry name" value="Tyr_kinase_AS"/>
</dbReference>
<evidence type="ECO:0000256" key="2">
    <source>
        <dbReference type="ARBA" id="ARBA00004574"/>
    </source>
</evidence>
<evidence type="ECO:0000313" key="22">
    <source>
        <dbReference type="Proteomes" id="UP000054563"/>
    </source>
</evidence>
<dbReference type="PROSITE" id="PS00109">
    <property type="entry name" value="PROTEIN_KINASE_TYR"/>
    <property type="match status" value="1"/>
</dbReference>
<dbReference type="PANTHER" id="PTHR24348:SF22">
    <property type="entry name" value="NON-SPECIFIC SERINE_THREONINE PROTEIN KINASE"/>
    <property type="match status" value="1"/>
</dbReference>
<accession>A0A0J8UGH3</accession>
<gene>
    <name evidence="21" type="ORF">CIHG_04292</name>
</gene>
<dbReference type="InterPro" id="IPR017441">
    <property type="entry name" value="Protein_kinase_ATP_BS"/>
</dbReference>
<keyword evidence="9" id="KW-0808">Transferase</keyword>
<evidence type="ECO:0000256" key="12">
    <source>
        <dbReference type="ARBA" id="ARBA00022840"/>
    </source>
</evidence>
<dbReference type="GO" id="GO:0005524">
    <property type="term" value="F:ATP binding"/>
    <property type="evidence" value="ECO:0007669"/>
    <property type="project" value="UniProtKB-UniRule"/>
</dbReference>
<keyword evidence="13" id="KW-0779">Telomere</keyword>
<comment type="function">
    <text evidence="1">Component of the EKC/KEOPS complex that is required for the formation of a threonylcarbamoyl group on adenosine at position 37 (t(6)A37) in tRNAs that read codons beginning with adenine. The complex is probably involved in the transfer of the threonylcarbamoyl moiety of threonylcarbamoyl-AMP (TC-AMP) to the N6 group of A37. BUD32 has ATPase activity in the context of the EKC/KEOPS complex and likely plays a supporting role to the catalytic subunit KAE1. The EKC/KEOPS complex also promotes both telomere uncapping and telomere elongation. The complex is required for efficient recruitment of transcriptional coactivators.</text>
</comment>
<protein>
    <recommendedName>
        <fullName evidence="7">EKC/KEOPS complex subunit BUD32</fullName>
        <ecNumber evidence="5">2.7.11.1</ecNumber>
    </recommendedName>
    <alternativeName>
        <fullName evidence="15 16">Atypical Serine/threonine protein kinase BUD32</fullName>
    </alternativeName>
    <alternativeName>
        <fullName evidence="14">Autophagy-related protein 1</fullName>
    </alternativeName>
    <alternativeName>
        <fullName evidence="6">EKC/KEOPS complex subunit bud32</fullName>
    </alternativeName>
</protein>
<dbReference type="PROSITE" id="PS00107">
    <property type="entry name" value="PROTEIN_KINASE_ATP"/>
    <property type="match status" value="1"/>
</dbReference>
<comment type="catalytic activity">
    <reaction evidence="17">
        <text>L-threonyl-[protein] + ATP = O-phospho-L-threonyl-[protein] + ADP + H(+)</text>
        <dbReference type="Rhea" id="RHEA:46608"/>
        <dbReference type="Rhea" id="RHEA-COMP:11060"/>
        <dbReference type="Rhea" id="RHEA-COMP:11605"/>
        <dbReference type="ChEBI" id="CHEBI:15378"/>
        <dbReference type="ChEBI" id="CHEBI:30013"/>
        <dbReference type="ChEBI" id="CHEBI:30616"/>
        <dbReference type="ChEBI" id="CHEBI:61977"/>
        <dbReference type="ChEBI" id="CHEBI:456216"/>
        <dbReference type="EC" id="2.7.11.1"/>
    </reaction>
</comment>
<dbReference type="SUPFAM" id="SSF56112">
    <property type="entry name" value="Protein kinase-like (PK-like)"/>
    <property type="match status" value="1"/>
</dbReference>
<reference evidence="22" key="1">
    <citation type="journal article" date="2010" name="Genome Res.">
        <title>Population genomic sequencing of Coccidioides fungi reveals recent hybridization and transposon control.</title>
        <authorList>
            <person name="Neafsey D.E."/>
            <person name="Barker B.M."/>
            <person name="Sharpton T.J."/>
            <person name="Stajich J.E."/>
            <person name="Park D.J."/>
            <person name="Whiston E."/>
            <person name="Hung C.-Y."/>
            <person name="McMahan C."/>
            <person name="White J."/>
            <person name="Sykes S."/>
            <person name="Heiman D."/>
            <person name="Young S."/>
            <person name="Zeng Q."/>
            <person name="Abouelleil A."/>
            <person name="Aftuck L."/>
            <person name="Bessette D."/>
            <person name="Brown A."/>
            <person name="FitzGerald M."/>
            <person name="Lui A."/>
            <person name="Macdonald J.P."/>
            <person name="Priest M."/>
            <person name="Orbach M.J."/>
            <person name="Galgiani J.N."/>
            <person name="Kirkland T.N."/>
            <person name="Cole G.T."/>
            <person name="Birren B.W."/>
            <person name="Henn M.R."/>
            <person name="Taylor J.W."/>
            <person name="Rounsley S.D."/>
        </authorList>
    </citation>
    <scope>NUCLEOTIDE SEQUENCE [LARGE SCALE GENOMIC DNA]</scope>
    <source>
        <strain evidence="22">H538.4</strain>
    </source>
</reference>
<dbReference type="GO" id="GO:0034727">
    <property type="term" value="P:piecemeal microautophagy of the nucleus"/>
    <property type="evidence" value="ECO:0007669"/>
    <property type="project" value="TreeGrafter"/>
</dbReference>
<organism evidence="21 22">
    <name type="scientific">Coccidioides immitis H538.4</name>
    <dbReference type="NCBI Taxonomy" id="396776"/>
    <lineage>
        <taxon>Eukaryota</taxon>
        <taxon>Fungi</taxon>
        <taxon>Dikarya</taxon>
        <taxon>Ascomycota</taxon>
        <taxon>Pezizomycotina</taxon>
        <taxon>Eurotiomycetes</taxon>
        <taxon>Eurotiomycetidae</taxon>
        <taxon>Onygenales</taxon>
        <taxon>Onygenaceae</taxon>
        <taxon>Coccidioides</taxon>
    </lineage>
</organism>
<dbReference type="EMBL" id="DS016993">
    <property type="protein sequence ID" value="KMU86503.1"/>
    <property type="molecule type" value="Genomic_DNA"/>
</dbReference>
<evidence type="ECO:0000313" key="21">
    <source>
        <dbReference type="EMBL" id="KMU86503.1"/>
    </source>
</evidence>
<dbReference type="GO" id="GO:0000781">
    <property type="term" value="C:chromosome, telomeric region"/>
    <property type="evidence" value="ECO:0007669"/>
    <property type="project" value="UniProtKB-SubCell"/>
</dbReference>
<evidence type="ECO:0000256" key="4">
    <source>
        <dbReference type="ARBA" id="ARBA00011534"/>
    </source>
</evidence>
<feature type="domain" description="Protein kinase" evidence="20">
    <location>
        <begin position="98"/>
        <end position="369"/>
    </location>
</feature>
<evidence type="ECO:0000256" key="11">
    <source>
        <dbReference type="ARBA" id="ARBA00022777"/>
    </source>
</evidence>
<dbReference type="EC" id="2.7.11.1" evidence="5"/>